<dbReference type="InterPro" id="IPR016099">
    <property type="entry name" value="Prismane-like_a/b-sand"/>
</dbReference>
<sequence length="48" mass="5141">MLSSLVTKVPTEDMKALTGGQIIVNSDADESADILEQIIIGKRQALNI</sequence>
<dbReference type="GO" id="GO:0003824">
    <property type="term" value="F:catalytic activity"/>
    <property type="evidence" value="ECO:0007669"/>
    <property type="project" value="InterPro"/>
</dbReference>
<name>A0A829WH73_9FIRM</name>
<evidence type="ECO:0000313" key="2">
    <source>
        <dbReference type="Proteomes" id="UP000315200"/>
    </source>
</evidence>
<protein>
    <submittedName>
        <fullName evidence="1">Uncharacterized protein</fullName>
    </submittedName>
</protein>
<organism evidence="1 2">
    <name type="scientific">Enterocloster clostridioformis</name>
    <dbReference type="NCBI Taxonomy" id="1531"/>
    <lineage>
        <taxon>Bacteria</taxon>
        <taxon>Bacillati</taxon>
        <taxon>Bacillota</taxon>
        <taxon>Clostridia</taxon>
        <taxon>Lachnospirales</taxon>
        <taxon>Lachnospiraceae</taxon>
        <taxon>Enterocloster</taxon>
    </lineage>
</organism>
<reference evidence="1 2" key="1">
    <citation type="submission" date="2019-06" db="EMBL/GenBank/DDBJ databases">
        <title>Draft genome sequence of [Clostridium] clostridioforme NBRC 113352.</title>
        <authorList>
            <person name="Miura T."/>
            <person name="Furukawa M."/>
            <person name="Shimamura M."/>
            <person name="Ohyama Y."/>
            <person name="Yamazoe A."/>
            <person name="Kawasaki H."/>
        </authorList>
    </citation>
    <scope>NUCLEOTIDE SEQUENCE [LARGE SCALE GENOMIC DNA]</scope>
    <source>
        <strain evidence="1 2">NBRC 113352</strain>
    </source>
</reference>
<dbReference type="Proteomes" id="UP000315200">
    <property type="component" value="Unassembled WGS sequence"/>
</dbReference>
<dbReference type="EMBL" id="BJLB01000001">
    <property type="protein sequence ID" value="GEA39284.1"/>
    <property type="molecule type" value="Genomic_DNA"/>
</dbReference>
<comment type="caution">
    <text evidence="1">The sequence shown here is derived from an EMBL/GenBank/DDBJ whole genome shotgun (WGS) entry which is preliminary data.</text>
</comment>
<gene>
    <name evidence="1" type="ORF">Ccl03g_49970</name>
</gene>
<proteinExistence type="predicted"/>
<dbReference type="AlphaFoldDB" id="A0A829WH73"/>
<accession>A0A829WH73</accession>
<evidence type="ECO:0000313" key="1">
    <source>
        <dbReference type="EMBL" id="GEA39284.1"/>
    </source>
</evidence>
<dbReference type="Gene3D" id="3.40.50.2030">
    <property type="match status" value="1"/>
</dbReference>